<gene>
    <name evidence="4" type="ORF">SAMN02745129_3043</name>
</gene>
<name>A0A1M5VX78_9GAMM</name>
<dbReference type="PROSITE" id="PS51186">
    <property type="entry name" value="GNAT"/>
    <property type="match status" value="1"/>
</dbReference>
<keyword evidence="1 4" id="KW-0808">Transferase</keyword>
<evidence type="ECO:0000313" key="5">
    <source>
        <dbReference type="Proteomes" id="UP000184268"/>
    </source>
</evidence>
<dbReference type="CDD" id="cd04301">
    <property type="entry name" value="NAT_SF"/>
    <property type="match status" value="1"/>
</dbReference>
<reference evidence="4 5" key="1">
    <citation type="submission" date="2016-11" db="EMBL/GenBank/DDBJ databases">
        <authorList>
            <person name="Jaros S."/>
            <person name="Januszkiewicz K."/>
            <person name="Wedrychowicz H."/>
        </authorList>
    </citation>
    <scope>NUCLEOTIDE SEQUENCE [LARGE SCALE GENOMIC DNA]</scope>
    <source>
        <strain evidence="4 5">DSM 16917</strain>
    </source>
</reference>
<dbReference type="InterPro" id="IPR050832">
    <property type="entry name" value="Bact_Acetyltransf"/>
</dbReference>
<dbReference type="PANTHER" id="PTHR43877">
    <property type="entry name" value="AMINOALKYLPHOSPHONATE N-ACETYLTRANSFERASE-RELATED-RELATED"/>
    <property type="match status" value="1"/>
</dbReference>
<feature type="domain" description="N-acetyltransferase" evidence="3">
    <location>
        <begin position="3"/>
        <end position="162"/>
    </location>
</feature>
<organism evidence="4 5">
    <name type="scientific">Ferrimonas marina</name>
    <dbReference type="NCBI Taxonomy" id="299255"/>
    <lineage>
        <taxon>Bacteria</taxon>
        <taxon>Pseudomonadati</taxon>
        <taxon>Pseudomonadota</taxon>
        <taxon>Gammaproteobacteria</taxon>
        <taxon>Alteromonadales</taxon>
        <taxon>Ferrimonadaceae</taxon>
        <taxon>Ferrimonas</taxon>
    </lineage>
</organism>
<evidence type="ECO:0000313" key="4">
    <source>
        <dbReference type="EMBL" id="SHH79808.1"/>
    </source>
</evidence>
<dbReference type="InterPro" id="IPR000182">
    <property type="entry name" value="GNAT_dom"/>
</dbReference>
<keyword evidence="2" id="KW-0012">Acyltransferase</keyword>
<dbReference type="SUPFAM" id="SSF55729">
    <property type="entry name" value="Acyl-CoA N-acyltransferases (Nat)"/>
    <property type="match status" value="1"/>
</dbReference>
<dbReference type="AlphaFoldDB" id="A0A1M5VX78"/>
<sequence length="162" mass="17832">MSLSIRPLTELDWPGVMALQREAYGETLVEPKSVLQSKQRLGPQSCWGVWRDECLLAYCLAHPWPLGTPPPLGQVAEADAGKTMQMYLHDMAVSPQARGLGVAKALLEQLEDGARAQGFSHLALVAVAGADGYWRRHGFTRQRISKCLADYGEGARYKVKPL</sequence>
<dbReference type="STRING" id="299255.SAMN02745129_3043"/>
<evidence type="ECO:0000256" key="2">
    <source>
        <dbReference type="ARBA" id="ARBA00023315"/>
    </source>
</evidence>
<dbReference type="EMBL" id="FQXG01000004">
    <property type="protein sequence ID" value="SHH79808.1"/>
    <property type="molecule type" value="Genomic_DNA"/>
</dbReference>
<dbReference type="Gene3D" id="3.40.630.30">
    <property type="match status" value="1"/>
</dbReference>
<proteinExistence type="predicted"/>
<protein>
    <submittedName>
        <fullName evidence="4">Acetyltransferase (GNAT) family protein</fullName>
    </submittedName>
</protein>
<accession>A0A1M5VX78</accession>
<keyword evidence="5" id="KW-1185">Reference proteome</keyword>
<dbReference type="OrthoDB" id="359414at2"/>
<evidence type="ECO:0000259" key="3">
    <source>
        <dbReference type="PROSITE" id="PS51186"/>
    </source>
</evidence>
<dbReference type="RefSeq" id="WP_067664216.1">
    <property type="nucleotide sequence ID" value="NZ_FQXG01000004.1"/>
</dbReference>
<dbReference type="Proteomes" id="UP000184268">
    <property type="component" value="Unassembled WGS sequence"/>
</dbReference>
<dbReference type="Pfam" id="PF00583">
    <property type="entry name" value="Acetyltransf_1"/>
    <property type="match status" value="1"/>
</dbReference>
<dbReference type="InterPro" id="IPR016181">
    <property type="entry name" value="Acyl_CoA_acyltransferase"/>
</dbReference>
<dbReference type="GO" id="GO:0016747">
    <property type="term" value="F:acyltransferase activity, transferring groups other than amino-acyl groups"/>
    <property type="evidence" value="ECO:0007669"/>
    <property type="project" value="InterPro"/>
</dbReference>
<evidence type="ECO:0000256" key="1">
    <source>
        <dbReference type="ARBA" id="ARBA00022679"/>
    </source>
</evidence>